<dbReference type="PANTHER" id="PTHR19306:SF6">
    <property type="entry name" value="STRUCTURAL MAINTENANCE OF CHROMOSOMES PROTEIN 6"/>
    <property type="match status" value="1"/>
</dbReference>
<keyword evidence="6" id="KW-0227">DNA damage</keyword>
<feature type="domain" description="Rad50/SbcC-type AAA" evidence="14">
    <location>
        <begin position="95"/>
        <end position="305"/>
    </location>
</feature>
<evidence type="ECO:0000256" key="10">
    <source>
        <dbReference type="ARBA" id="ARBA00023204"/>
    </source>
</evidence>
<feature type="coiled-coil region" evidence="12">
    <location>
        <begin position="913"/>
        <end position="940"/>
    </location>
</feature>
<keyword evidence="5" id="KW-0547">Nucleotide-binding</keyword>
<keyword evidence="16" id="KW-1185">Reference proteome</keyword>
<feature type="region of interest" description="Disordered" evidence="13">
    <location>
        <begin position="466"/>
        <end position="492"/>
    </location>
</feature>
<dbReference type="EMBL" id="LXJU01000006">
    <property type="protein sequence ID" value="OGE54072.1"/>
    <property type="molecule type" value="Genomic_DNA"/>
</dbReference>
<dbReference type="InterPro" id="IPR038729">
    <property type="entry name" value="Rad50/SbcC_AAA"/>
</dbReference>
<feature type="region of interest" description="Disordered" evidence="13">
    <location>
        <begin position="1"/>
        <end position="45"/>
    </location>
</feature>
<dbReference type="STRING" id="1835702.A0A1F5LLG6"/>
<dbReference type="GO" id="GO:0016887">
    <property type="term" value="F:ATP hydrolysis activity"/>
    <property type="evidence" value="ECO:0007669"/>
    <property type="project" value="InterPro"/>
</dbReference>
<dbReference type="GO" id="GO:0005524">
    <property type="term" value="F:ATP binding"/>
    <property type="evidence" value="ECO:0007669"/>
    <property type="project" value="UniProtKB-KW"/>
</dbReference>
<comment type="similarity">
    <text evidence="3">Belongs to the SMC family. SMC6 subfamily.</text>
</comment>
<evidence type="ECO:0000256" key="6">
    <source>
        <dbReference type="ARBA" id="ARBA00022763"/>
    </source>
</evidence>
<feature type="coiled-coil region" evidence="12">
    <location>
        <begin position="713"/>
        <end position="782"/>
    </location>
</feature>
<dbReference type="SUPFAM" id="SSF52540">
    <property type="entry name" value="P-loop containing nucleoside triphosphate hydrolases"/>
    <property type="match status" value="1"/>
</dbReference>
<evidence type="ECO:0000313" key="16">
    <source>
        <dbReference type="Proteomes" id="UP000177622"/>
    </source>
</evidence>
<dbReference type="OrthoDB" id="10265785at2759"/>
<reference evidence="15 16" key="1">
    <citation type="journal article" date="2016" name="Sci. Rep.">
        <title>Penicillium arizonense, a new, genome sequenced fungal species, reveals a high chemical diversity in secreted metabolites.</title>
        <authorList>
            <person name="Grijseels S."/>
            <person name="Nielsen J.C."/>
            <person name="Randelovic M."/>
            <person name="Nielsen J."/>
            <person name="Nielsen K.F."/>
            <person name="Workman M."/>
            <person name="Frisvad J.C."/>
        </authorList>
    </citation>
    <scope>NUCLEOTIDE SEQUENCE [LARGE SCALE GENOMIC DNA]</scope>
    <source>
        <strain evidence="15 16">CBS 141311</strain>
    </source>
</reference>
<proteinExistence type="inferred from homology"/>
<keyword evidence="9" id="KW-0233">DNA recombination</keyword>
<feature type="coiled-coil region" evidence="12">
    <location>
        <begin position="807"/>
        <end position="841"/>
    </location>
</feature>
<evidence type="ECO:0000256" key="3">
    <source>
        <dbReference type="ARBA" id="ARBA00006793"/>
    </source>
</evidence>
<evidence type="ECO:0000256" key="2">
    <source>
        <dbReference type="ARBA" id="ARBA00004286"/>
    </source>
</evidence>
<evidence type="ECO:0000256" key="7">
    <source>
        <dbReference type="ARBA" id="ARBA00022840"/>
    </source>
</evidence>
<evidence type="ECO:0000256" key="12">
    <source>
        <dbReference type="SAM" id="Coils"/>
    </source>
</evidence>
<protein>
    <recommendedName>
        <fullName evidence="14">Rad50/SbcC-type AAA domain-containing protein</fullName>
    </recommendedName>
</protein>
<organism evidence="15 16">
    <name type="scientific">Penicillium arizonense</name>
    <dbReference type="NCBI Taxonomy" id="1835702"/>
    <lineage>
        <taxon>Eukaryota</taxon>
        <taxon>Fungi</taxon>
        <taxon>Dikarya</taxon>
        <taxon>Ascomycota</taxon>
        <taxon>Pezizomycotina</taxon>
        <taxon>Eurotiomycetes</taxon>
        <taxon>Eurotiomycetidae</taxon>
        <taxon>Eurotiales</taxon>
        <taxon>Aspergillaceae</taxon>
        <taxon>Penicillium</taxon>
    </lineage>
</organism>
<dbReference type="Proteomes" id="UP000177622">
    <property type="component" value="Unassembled WGS sequence"/>
</dbReference>
<evidence type="ECO:0000256" key="11">
    <source>
        <dbReference type="ARBA" id="ARBA00023242"/>
    </source>
</evidence>
<feature type="coiled-coil region" evidence="12">
    <location>
        <begin position="326"/>
        <end position="353"/>
    </location>
</feature>
<keyword evidence="4" id="KW-0158">Chromosome</keyword>
<keyword evidence="8 12" id="KW-0175">Coiled coil</keyword>
<dbReference type="Pfam" id="PF13476">
    <property type="entry name" value="AAA_23"/>
    <property type="match status" value="1"/>
</dbReference>
<evidence type="ECO:0000313" key="15">
    <source>
        <dbReference type="EMBL" id="OGE54072.1"/>
    </source>
</evidence>
<dbReference type="Gene3D" id="3.40.50.300">
    <property type="entry name" value="P-loop containing nucleotide triphosphate hydrolases"/>
    <property type="match status" value="2"/>
</dbReference>
<dbReference type="AlphaFoldDB" id="A0A1F5LLG6"/>
<keyword evidence="11" id="KW-0539">Nucleus</keyword>
<dbReference type="GO" id="GO:0003684">
    <property type="term" value="F:damaged DNA binding"/>
    <property type="evidence" value="ECO:0007669"/>
    <property type="project" value="TreeGrafter"/>
</dbReference>
<dbReference type="InterPro" id="IPR027417">
    <property type="entry name" value="P-loop_NTPase"/>
</dbReference>
<comment type="subcellular location">
    <subcellularLocation>
        <location evidence="2">Chromosome</location>
    </subcellularLocation>
    <subcellularLocation>
        <location evidence="1">Nucleus</location>
    </subcellularLocation>
</comment>
<sequence>MPSLKRLQTSADSDDASDQSTMNSPHTRKRPRTSDPPDPEDDETLRDSYLSVNDDALLDDEDELELRQTQIIQDKYAHLIDEANVPAEHGILERVECYNFMCHDHFNVELGPLINFIVGKNGSGKSAILTAITLCLGGKASATNRGQSLKNFIKEGKENGTIIVRIKNQGDGAYMSDDYGKSIIVERHFSRSGSSGFKIKAENGRIISTKKAELDAITDYFSLQIDNPMNVLSQDMARQFLSTSSPAEKYKFFVKGVQLEQLDQDYRLIEESVDQIEEKLRTTAQDIHVLETRKDAAKKKLQISDQHDSLRARIRNFRSQMVWAQVEEQERMQASLTEEIAKADELIINAESELARFDDAFQAVETERETAAEHSWRAAAALEEATTEKEKIKEKLDAEMNRRHDLQAEQRQIREYLRSAETRIQETQQKVYEENQRLADASGGGYARKQEACEQAANDAAAAQKEYNEHRSGVNRLREEVETSRKEFEATQGPIKEKRLELDQAENRLQTLTREGGARQSGYHPKMSTLLKAIQQEQSFESRPVGPIGHYVTLLQPKWSSILESSFGGTLGSFIVTSKRDMNILSSIMRRVGCNSPIFIGTGGHLDTSAHEPDPQFDTALRILQIDNQLVRKQLIINHGIEQMLLIETLEEASSVLFDGARPRNVKRCYCIDARDRRRGIHLSYSRAGEPSQAPVSMYSAHPRMKSDLALQISVQRDVVSDLKRQLNDLEQEMVSARSRAEACKQAYLRHGRREKELQISMQRKEDHVEELRGALDKENAEDGRIDALYSALKEAEDEKQLNEGSYKDSETAMAAIMQTLKEIRRELSSKDSELGTLQQKLRVAESEHTLVNSKKSKVLSDKNAAIANIEKDKQERATIHGKREQVAARIVEYNEKASLVSSRVSVDEGETAESLDRKLDRLIRDLERYSSELGASREEIAAEAGRTEAAYLRATKQVQELSTLAQIFKNTLGNRKKRWEIFRSHISSRAKAQFTYLLSERSFRGRLLADHSEKRLDLQVEPDITKDDSTGRGAKTLSGGEKSFSQVCLLLALWEAMGSPIRCLDEFDVYMDHINRKMAIDMLMIAARRSIGRQFILITPGTKTDITISPDVRVKELAEPERGQTTLSFRR</sequence>
<keyword evidence="7" id="KW-0067">ATP-binding</keyword>
<dbReference type="GO" id="GO:0000724">
    <property type="term" value="P:double-strand break repair via homologous recombination"/>
    <property type="evidence" value="ECO:0007669"/>
    <property type="project" value="TreeGrafter"/>
</dbReference>
<evidence type="ECO:0000259" key="14">
    <source>
        <dbReference type="Pfam" id="PF13476"/>
    </source>
</evidence>
<evidence type="ECO:0000256" key="13">
    <source>
        <dbReference type="SAM" id="MobiDB-lite"/>
    </source>
</evidence>
<evidence type="ECO:0000256" key="5">
    <source>
        <dbReference type="ARBA" id="ARBA00022741"/>
    </source>
</evidence>
<gene>
    <name evidence="15" type="ORF">PENARI_c006G04339</name>
</gene>
<comment type="caution">
    <text evidence="15">The sequence shown here is derived from an EMBL/GenBank/DDBJ whole genome shotgun (WGS) entry which is preliminary data.</text>
</comment>
<name>A0A1F5LLG6_PENAI</name>
<dbReference type="PANTHER" id="PTHR19306">
    <property type="entry name" value="STRUCTURAL MAINTENANCE OF CHROMOSOMES 5,6 SMC5, SMC6"/>
    <property type="match status" value="1"/>
</dbReference>
<dbReference type="GeneID" id="34575026"/>
<evidence type="ECO:0000256" key="9">
    <source>
        <dbReference type="ARBA" id="ARBA00023172"/>
    </source>
</evidence>
<keyword evidence="10" id="KW-0234">DNA repair</keyword>
<dbReference type="GO" id="GO:0003697">
    <property type="term" value="F:single-stranded DNA binding"/>
    <property type="evidence" value="ECO:0007669"/>
    <property type="project" value="TreeGrafter"/>
</dbReference>
<dbReference type="RefSeq" id="XP_022489509.1">
    <property type="nucleotide sequence ID" value="XM_022630292.1"/>
</dbReference>
<evidence type="ECO:0000256" key="1">
    <source>
        <dbReference type="ARBA" id="ARBA00004123"/>
    </source>
</evidence>
<dbReference type="GO" id="GO:0035861">
    <property type="term" value="C:site of double-strand break"/>
    <property type="evidence" value="ECO:0007669"/>
    <property type="project" value="TreeGrafter"/>
</dbReference>
<dbReference type="GO" id="GO:0030915">
    <property type="term" value="C:Smc5-Smc6 complex"/>
    <property type="evidence" value="ECO:0007669"/>
    <property type="project" value="TreeGrafter"/>
</dbReference>
<evidence type="ECO:0000256" key="8">
    <source>
        <dbReference type="ARBA" id="ARBA00023054"/>
    </source>
</evidence>
<accession>A0A1F5LLG6</accession>
<dbReference type="GO" id="GO:0005634">
    <property type="term" value="C:nucleus"/>
    <property type="evidence" value="ECO:0007669"/>
    <property type="project" value="UniProtKB-SubCell"/>
</dbReference>
<feature type="coiled-coil region" evidence="12">
    <location>
        <begin position="259"/>
        <end position="293"/>
    </location>
</feature>
<evidence type="ECO:0000256" key="4">
    <source>
        <dbReference type="ARBA" id="ARBA00022454"/>
    </source>
</evidence>